<name>A0ABQ6N6R7_9STRA</name>
<keyword evidence="1" id="KW-0812">Transmembrane</keyword>
<proteinExistence type="predicted"/>
<comment type="caution">
    <text evidence="2">The sequence shown here is derived from an EMBL/GenBank/DDBJ whole genome shotgun (WGS) entry which is preliminary data.</text>
</comment>
<accession>A0ABQ6N6R7</accession>
<evidence type="ECO:0000256" key="1">
    <source>
        <dbReference type="SAM" id="Phobius"/>
    </source>
</evidence>
<sequence>METPAAKAYPQTAQICFSSLRRGGDGIGSEYGGIVICPEGYDFCVKEEVVPPVELGVQNIAEWCGSDPEFFGDTFEDSEKKCILRKCGDMDDCDPARAQTSKFYSDEDGRKRFCCGDKPGFRGSGVANGACNDGHGRFGGSLATLVCLVCLVAFILIR</sequence>
<keyword evidence="1" id="KW-0472">Membrane</keyword>
<organism evidence="2 3">
    <name type="scientific">Tetraparma gracilis</name>
    <dbReference type="NCBI Taxonomy" id="2962635"/>
    <lineage>
        <taxon>Eukaryota</taxon>
        <taxon>Sar</taxon>
        <taxon>Stramenopiles</taxon>
        <taxon>Ochrophyta</taxon>
        <taxon>Bolidophyceae</taxon>
        <taxon>Parmales</taxon>
        <taxon>Triparmaceae</taxon>
        <taxon>Tetraparma</taxon>
    </lineage>
</organism>
<reference evidence="2 3" key="1">
    <citation type="journal article" date="2023" name="Commun. Biol.">
        <title>Genome analysis of Parmales, the sister group of diatoms, reveals the evolutionary specialization of diatoms from phago-mixotrophs to photoautotrophs.</title>
        <authorList>
            <person name="Ban H."/>
            <person name="Sato S."/>
            <person name="Yoshikawa S."/>
            <person name="Yamada K."/>
            <person name="Nakamura Y."/>
            <person name="Ichinomiya M."/>
            <person name="Sato N."/>
            <person name="Blanc-Mathieu R."/>
            <person name="Endo H."/>
            <person name="Kuwata A."/>
            <person name="Ogata H."/>
        </authorList>
    </citation>
    <scope>NUCLEOTIDE SEQUENCE [LARGE SCALE GENOMIC DNA]</scope>
</reference>
<dbReference type="EMBL" id="BRYB01002278">
    <property type="protein sequence ID" value="GMI42361.1"/>
    <property type="molecule type" value="Genomic_DNA"/>
</dbReference>
<gene>
    <name evidence="2" type="ORF">TeGR_g13222</name>
</gene>
<keyword evidence="1" id="KW-1133">Transmembrane helix</keyword>
<keyword evidence="3" id="KW-1185">Reference proteome</keyword>
<protein>
    <submittedName>
        <fullName evidence="2">Uncharacterized protein</fullName>
    </submittedName>
</protein>
<dbReference type="Proteomes" id="UP001165060">
    <property type="component" value="Unassembled WGS sequence"/>
</dbReference>
<evidence type="ECO:0000313" key="3">
    <source>
        <dbReference type="Proteomes" id="UP001165060"/>
    </source>
</evidence>
<evidence type="ECO:0000313" key="2">
    <source>
        <dbReference type="EMBL" id="GMI42361.1"/>
    </source>
</evidence>
<feature type="transmembrane region" description="Helical" evidence="1">
    <location>
        <begin position="138"/>
        <end position="157"/>
    </location>
</feature>